<feature type="region of interest" description="Disordered" evidence="8">
    <location>
        <begin position="368"/>
        <end position="402"/>
    </location>
</feature>
<comment type="subcellular location">
    <subcellularLocation>
        <location evidence="2">Membrane</location>
        <topology evidence="2">Multi-pass membrane protein</topology>
    </subcellularLocation>
    <subcellularLocation>
        <location evidence="1">Nucleus</location>
    </subcellularLocation>
</comment>
<dbReference type="Pfam" id="PF16589">
    <property type="entry name" value="BRCT_2"/>
    <property type="match status" value="1"/>
</dbReference>
<dbReference type="Pfam" id="PF00230">
    <property type="entry name" value="MIP"/>
    <property type="match status" value="1"/>
</dbReference>
<dbReference type="InterPro" id="IPR051579">
    <property type="entry name" value="DDR_Transcriptional_Reg"/>
</dbReference>
<protein>
    <recommendedName>
        <fullName evidence="10">BRCT domain-containing protein</fullName>
    </recommendedName>
</protein>
<evidence type="ECO:0000313" key="12">
    <source>
        <dbReference type="Proteomes" id="UP000001357"/>
    </source>
</evidence>
<dbReference type="GeneID" id="5895306"/>
<evidence type="ECO:0000256" key="9">
    <source>
        <dbReference type="SAM" id="Phobius"/>
    </source>
</evidence>
<name>A9VBA1_MONBE</name>
<evidence type="ECO:0000256" key="4">
    <source>
        <dbReference type="ARBA" id="ARBA00022763"/>
    </source>
</evidence>
<dbReference type="PROSITE" id="PS50172">
    <property type="entry name" value="BRCT"/>
    <property type="match status" value="1"/>
</dbReference>
<feature type="transmembrane region" description="Helical" evidence="9">
    <location>
        <begin position="210"/>
        <end position="229"/>
    </location>
</feature>
<dbReference type="EMBL" id="CH991576">
    <property type="protein sequence ID" value="EDQ85201.1"/>
    <property type="molecule type" value="Genomic_DNA"/>
</dbReference>
<reference evidence="11 12" key="1">
    <citation type="journal article" date="2008" name="Nature">
        <title>The genome of the choanoflagellate Monosiga brevicollis and the origin of metazoans.</title>
        <authorList>
            <consortium name="JGI Sequencing"/>
            <person name="King N."/>
            <person name="Westbrook M.J."/>
            <person name="Young S.L."/>
            <person name="Kuo A."/>
            <person name="Abedin M."/>
            <person name="Chapman J."/>
            <person name="Fairclough S."/>
            <person name="Hellsten U."/>
            <person name="Isogai Y."/>
            <person name="Letunic I."/>
            <person name="Marr M."/>
            <person name="Pincus D."/>
            <person name="Putnam N."/>
            <person name="Rokas A."/>
            <person name="Wright K.J."/>
            <person name="Zuzow R."/>
            <person name="Dirks W."/>
            <person name="Good M."/>
            <person name="Goodstein D."/>
            <person name="Lemons D."/>
            <person name="Li W."/>
            <person name="Lyons J.B."/>
            <person name="Morris A."/>
            <person name="Nichols S."/>
            <person name="Richter D.J."/>
            <person name="Salamov A."/>
            <person name="Bork P."/>
            <person name="Lim W.A."/>
            <person name="Manning G."/>
            <person name="Miller W.T."/>
            <person name="McGinnis W."/>
            <person name="Shapiro H."/>
            <person name="Tjian R."/>
            <person name="Grigoriev I.V."/>
            <person name="Rokhsar D."/>
        </authorList>
    </citation>
    <scope>NUCLEOTIDE SEQUENCE [LARGE SCALE GENOMIC DNA]</scope>
    <source>
        <strain evidence="12">MX1 / ATCC 50154</strain>
    </source>
</reference>
<dbReference type="PANTHER" id="PTHR23196:SF1">
    <property type="entry name" value="PAX-INTERACTING PROTEIN 1"/>
    <property type="match status" value="1"/>
</dbReference>
<dbReference type="PANTHER" id="PTHR23196">
    <property type="entry name" value="PAX TRANSCRIPTION ACTIVATION DOMAIN INTERACTING PROTEIN"/>
    <property type="match status" value="1"/>
</dbReference>
<dbReference type="CDD" id="cd17712">
    <property type="entry name" value="BRCT_PAXIP1_rpt5"/>
    <property type="match status" value="1"/>
</dbReference>
<dbReference type="GO" id="GO:0015267">
    <property type="term" value="F:channel activity"/>
    <property type="evidence" value="ECO:0007669"/>
    <property type="project" value="InterPro"/>
</dbReference>
<accession>A9VBA1</accession>
<dbReference type="InterPro" id="IPR000425">
    <property type="entry name" value="MIP"/>
</dbReference>
<dbReference type="CDD" id="cd18432">
    <property type="entry name" value="BRCT_PAXIP1_rpt6_like"/>
    <property type="match status" value="1"/>
</dbReference>
<dbReference type="KEGG" id="mbr:MONBRDRAFT_29504"/>
<feature type="transmembrane region" description="Helical" evidence="9">
    <location>
        <begin position="249"/>
        <end position="268"/>
    </location>
</feature>
<dbReference type="PRINTS" id="PR00783">
    <property type="entry name" value="MINTRINSICP"/>
</dbReference>
<organism evidence="11 12">
    <name type="scientific">Monosiga brevicollis</name>
    <name type="common">Choanoflagellate</name>
    <dbReference type="NCBI Taxonomy" id="81824"/>
    <lineage>
        <taxon>Eukaryota</taxon>
        <taxon>Choanoflagellata</taxon>
        <taxon>Craspedida</taxon>
        <taxon>Salpingoecidae</taxon>
        <taxon>Monosiga</taxon>
    </lineage>
</organism>
<keyword evidence="7" id="KW-0539">Nucleus</keyword>
<dbReference type="SUPFAM" id="SSF81338">
    <property type="entry name" value="Aquaporin-like"/>
    <property type="match status" value="1"/>
</dbReference>
<sequence>MPSSKRPSALLAPDASSFAASAMVSVHARKSEREFECVCVCVGESLRERERDEKKQQKKINFQLTGTMYLVTGVIGSGITAVRLSPDNLGVALIANTIGTVCMLYSVISALIDHSGAHINPAVTLVLKLCSPACPLSWFGVCAYMVSQVAGAFGGIVVAHFMNQEWPVLSRKTMPGVGIYQIYAELMATAGLMTLVLLTPKARIASTVAMYIASGLWYLPTASYCNPAATLARGYSDSFAGVNRVDVPAYLLGQFSGLLLVVVLYHLIQRAYRTLGKAVVPAIPIQSATPSAALKRATTTVTLSGTVLAIVCFHLLKRYMKDPEHLEVANLPKDDELTSGQARLIVVIHHNNDSAGVSKRSIALNDLRRDSKKAKREADTSGESGDDVPAQAAQPAVATADTTVSRIRKPRVAFTSIPSNDRRRFEHIVWTLGGEVVSAEESTHLVVGAPSRTANFLKALCVSDHILEVSWLEDCNASYKFLEESSYAVHDDRLEAEFEFSLATSLERQRHVGKSAVFRDMIFYITPSVVPTHTTLQEIVQAGGGNAVVCTTPVETKAWLSDAQGHDTDLSPIVSRHHVELILSGAAQQHVDFAKWRLHLPSQK</sequence>
<dbReference type="Gene3D" id="3.40.50.10190">
    <property type="entry name" value="BRCT domain"/>
    <property type="match status" value="2"/>
</dbReference>
<dbReference type="InterPro" id="IPR023271">
    <property type="entry name" value="Aquaporin-like"/>
</dbReference>
<keyword evidence="3 9" id="KW-0812">Transmembrane</keyword>
<dbReference type="SMART" id="SM00292">
    <property type="entry name" value="BRCT"/>
    <property type="match status" value="1"/>
</dbReference>
<dbReference type="GO" id="GO:0006974">
    <property type="term" value="P:DNA damage response"/>
    <property type="evidence" value="ECO:0007669"/>
    <property type="project" value="UniProtKB-KW"/>
</dbReference>
<keyword evidence="5 9" id="KW-1133">Transmembrane helix</keyword>
<dbReference type="GO" id="GO:0016020">
    <property type="term" value="C:membrane"/>
    <property type="evidence" value="ECO:0007669"/>
    <property type="project" value="UniProtKB-SubCell"/>
</dbReference>
<keyword evidence="12" id="KW-1185">Reference proteome</keyword>
<evidence type="ECO:0000256" key="5">
    <source>
        <dbReference type="ARBA" id="ARBA00022989"/>
    </source>
</evidence>
<dbReference type="AlphaFoldDB" id="A9VBA1"/>
<dbReference type="Pfam" id="PF16770">
    <property type="entry name" value="RTT107_BRCT_5"/>
    <property type="match status" value="1"/>
</dbReference>
<dbReference type="InterPro" id="IPR001357">
    <property type="entry name" value="BRCT_dom"/>
</dbReference>
<gene>
    <name evidence="11" type="ORF">MONBRDRAFT_29504</name>
</gene>
<feature type="transmembrane region" description="Helical" evidence="9">
    <location>
        <begin position="179"/>
        <end position="198"/>
    </location>
</feature>
<evidence type="ECO:0000313" key="11">
    <source>
        <dbReference type="EMBL" id="EDQ85201.1"/>
    </source>
</evidence>
<dbReference type="GO" id="GO:0044666">
    <property type="term" value="C:MLL3/4 complex"/>
    <property type="evidence" value="ECO:0000318"/>
    <property type="project" value="GO_Central"/>
</dbReference>
<dbReference type="InParanoid" id="A9VBA1"/>
<dbReference type="Gene3D" id="1.20.1080.10">
    <property type="entry name" value="Glycerol uptake facilitator protein"/>
    <property type="match status" value="1"/>
</dbReference>
<feature type="transmembrane region" description="Helical" evidence="9">
    <location>
        <begin position="90"/>
        <end position="112"/>
    </location>
</feature>
<evidence type="ECO:0000259" key="10">
    <source>
        <dbReference type="PROSITE" id="PS50172"/>
    </source>
</evidence>
<evidence type="ECO:0000256" key="8">
    <source>
        <dbReference type="SAM" id="MobiDB-lite"/>
    </source>
</evidence>
<dbReference type="RefSeq" id="XP_001750026.1">
    <property type="nucleotide sequence ID" value="XM_001749974.1"/>
</dbReference>
<feature type="transmembrane region" description="Helical" evidence="9">
    <location>
        <begin position="133"/>
        <end position="159"/>
    </location>
</feature>
<evidence type="ECO:0000256" key="3">
    <source>
        <dbReference type="ARBA" id="ARBA00022692"/>
    </source>
</evidence>
<keyword evidence="4" id="KW-0227">DNA damage</keyword>
<evidence type="ECO:0000256" key="1">
    <source>
        <dbReference type="ARBA" id="ARBA00004123"/>
    </source>
</evidence>
<evidence type="ECO:0000256" key="2">
    <source>
        <dbReference type="ARBA" id="ARBA00004141"/>
    </source>
</evidence>
<dbReference type="InterPro" id="IPR036420">
    <property type="entry name" value="BRCT_dom_sf"/>
</dbReference>
<keyword evidence="6 9" id="KW-0472">Membrane</keyword>
<feature type="compositionally biased region" description="Low complexity" evidence="8">
    <location>
        <begin position="387"/>
        <end position="402"/>
    </location>
</feature>
<dbReference type="STRING" id="81824.A9VBA1"/>
<feature type="transmembrane region" description="Helical" evidence="9">
    <location>
        <begin position="64"/>
        <end position="84"/>
    </location>
</feature>
<evidence type="ECO:0000256" key="7">
    <source>
        <dbReference type="ARBA" id="ARBA00023242"/>
    </source>
</evidence>
<dbReference type="Proteomes" id="UP000001357">
    <property type="component" value="Unassembled WGS sequence"/>
</dbReference>
<feature type="domain" description="BRCT" evidence="10">
    <location>
        <begin position="418"/>
        <end position="489"/>
    </location>
</feature>
<proteinExistence type="predicted"/>
<evidence type="ECO:0000256" key="6">
    <source>
        <dbReference type="ARBA" id="ARBA00023136"/>
    </source>
</evidence>
<dbReference type="eggNOG" id="KOG2043">
    <property type="taxonomic scope" value="Eukaryota"/>
</dbReference>
<dbReference type="SUPFAM" id="SSF52113">
    <property type="entry name" value="BRCT domain"/>
    <property type="match status" value="1"/>
</dbReference>